<gene>
    <name evidence="6" type="ORF">ACEZDJ_17920</name>
</gene>
<dbReference type="RefSeq" id="WP_051725367.1">
    <property type="nucleotide sequence ID" value="NZ_JBHEZZ010000009.1"/>
</dbReference>
<dbReference type="PANTHER" id="PTHR30349">
    <property type="entry name" value="PHAGE INTEGRASE-RELATED"/>
    <property type="match status" value="1"/>
</dbReference>
<dbReference type="Proteomes" id="UP001592528">
    <property type="component" value="Unassembled WGS sequence"/>
</dbReference>
<dbReference type="EMBL" id="JBHEZZ010000009">
    <property type="protein sequence ID" value="MFC1403169.1"/>
    <property type="molecule type" value="Genomic_DNA"/>
</dbReference>
<protein>
    <submittedName>
        <fullName evidence="6">Tyrosine-type recombinase/integrase</fullName>
    </submittedName>
</protein>
<dbReference type="InterPro" id="IPR011010">
    <property type="entry name" value="DNA_brk_join_enz"/>
</dbReference>
<dbReference type="Gene3D" id="1.10.443.10">
    <property type="entry name" value="Intergrase catalytic core"/>
    <property type="match status" value="1"/>
</dbReference>
<comment type="similarity">
    <text evidence="1">Belongs to the 'phage' integrase family.</text>
</comment>
<comment type="caution">
    <text evidence="6">The sequence shown here is derived from an EMBL/GenBank/DDBJ whole genome shotgun (WGS) entry which is preliminary data.</text>
</comment>
<dbReference type="InterPro" id="IPR050090">
    <property type="entry name" value="Tyrosine_recombinase_XerCD"/>
</dbReference>
<keyword evidence="2" id="KW-0238">DNA-binding</keyword>
<name>A0ABV6UNY6_9ACTN</name>
<dbReference type="InterPro" id="IPR002104">
    <property type="entry name" value="Integrase_catalytic"/>
</dbReference>
<sequence>MAFIEPRSRKGGEVSYVVRWYAGGSRDGERQWEFFDAEDAAIRFKDLVKGYGEQWPPGWIKGQGFVADVRPQDEMFEAFAFKVIDKRAAAQDDTKAKYKKLVTDNMSPWFKHLTVREGEGSITSGMVQDWVNDLSSGALAPHDPKDRKPRTKFKSKTVRNQHGLLHSILQAAVDAEPSLRETNPCANSSLPRPDADQTEDDTTFLEREEFGWIFECIAEDAKDLAEGFAETGARWGELTALWPKDLIRRNGRPAIRISRAWKHDGDGKPILGAPKTRRSRRTIVITERYWQKLKLRARGKKQNELLFTGPEGGRWDPGTFRRLRWVPAIEKAAELYGLFKQPRIHDIRHSHASWLIAAKVPLPAIQARLGHESITTTVDRYGHLLDALDGEVIAAIEWAMNPSAPLPGFLRETGLAELGNDLRGQYQALMDEGWTDSSPALPAAEASGRNVYALTLRGRTHLFADRNVAQQVAWQWDDDHAAEIAMLRAEGRSDEAIRARGAVGPVECPRPAGTGTVWTRLPDRQFVYSATAAYHPDGSLAYEPLAMAGRWVWEFEAERFTIRGAQYRREVRPHGGTEIQVRGVIRAAVEHTFEQVCFEGAMSS</sequence>
<proteinExistence type="inferred from homology"/>
<evidence type="ECO:0000313" key="7">
    <source>
        <dbReference type="Proteomes" id="UP001592528"/>
    </source>
</evidence>
<dbReference type="Gene3D" id="1.10.150.130">
    <property type="match status" value="1"/>
</dbReference>
<dbReference type="SUPFAM" id="SSF56349">
    <property type="entry name" value="DNA breaking-rejoining enzymes"/>
    <property type="match status" value="1"/>
</dbReference>
<organism evidence="6 7">
    <name type="scientific">Streptacidiphilus cavernicola</name>
    <dbReference type="NCBI Taxonomy" id="3342716"/>
    <lineage>
        <taxon>Bacteria</taxon>
        <taxon>Bacillati</taxon>
        <taxon>Actinomycetota</taxon>
        <taxon>Actinomycetes</taxon>
        <taxon>Kitasatosporales</taxon>
        <taxon>Streptomycetaceae</taxon>
        <taxon>Streptacidiphilus</taxon>
    </lineage>
</organism>
<dbReference type="PANTHER" id="PTHR30349:SF64">
    <property type="entry name" value="PROPHAGE INTEGRASE INTD-RELATED"/>
    <property type="match status" value="1"/>
</dbReference>
<evidence type="ECO:0000256" key="3">
    <source>
        <dbReference type="ARBA" id="ARBA00023172"/>
    </source>
</evidence>
<feature type="region of interest" description="Disordered" evidence="4">
    <location>
        <begin position="179"/>
        <end position="198"/>
    </location>
</feature>
<reference evidence="6 7" key="1">
    <citation type="submission" date="2024-09" db="EMBL/GenBank/DDBJ databases">
        <authorList>
            <person name="Lee S.D."/>
        </authorList>
    </citation>
    <scope>NUCLEOTIDE SEQUENCE [LARGE SCALE GENOMIC DNA]</scope>
    <source>
        <strain evidence="6 7">N1-5</strain>
    </source>
</reference>
<keyword evidence="3" id="KW-0233">DNA recombination</keyword>
<keyword evidence="7" id="KW-1185">Reference proteome</keyword>
<evidence type="ECO:0000259" key="5">
    <source>
        <dbReference type="PROSITE" id="PS51898"/>
    </source>
</evidence>
<dbReference type="InterPro" id="IPR010998">
    <property type="entry name" value="Integrase_recombinase_N"/>
</dbReference>
<dbReference type="CDD" id="cd01189">
    <property type="entry name" value="INT_ICEBs1_C_like"/>
    <property type="match status" value="1"/>
</dbReference>
<feature type="compositionally biased region" description="Polar residues" evidence="4">
    <location>
        <begin position="180"/>
        <end position="190"/>
    </location>
</feature>
<dbReference type="InterPro" id="IPR013762">
    <property type="entry name" value="Integrase-like_cat_sf"/>
</dbReference>
<feature type="region of interest" description="Disordered" evidence="4">
    <location>
        <begin position="135"/>
        <end position="154"/>
    </location>
</feature>
<dbReference type="Pfam" id="PF00589">
    <property type="entry name" value="Phage_integrase"/>
    <property type="match status" value="1"/>
</dbReference>
<accession>A0ABV6UNY6</accession>
<evidence type="ECO:0000256" key="4">
    <source>
        <dbReference type="SAM" id="MobiDB-lite"/>
    </source>
</evidence>
<dbReference type="PROSITE" id="PS51898">
    <property type="entry name" value="TYR_RECOMBINASE"/>
    <property type="match status" value="1"/>
</dbReference>
<evidence type="ECO:0000313" key="6">
    <source>
        <dbReference type="EMBL" id="MFC1403169.1"/>
    </source>
</evidence>
<feature type="domain" description="Tyr recombinase" evidence="5">
    <location>
        <begin position="200"/>
        <end position="395"/>
    </location>
</feature>
<evidence type="ECO:0000256" key="2">
    <source>
        <dbReference type="ARBA" id="ARBA00023125"/>
    </source>
</evidence>
<evidence type="ECO:0000256" key="1">
    <source>
        <dbReference type="ARBA" id="ARBA00008857"/>
    </source>
</evidence>